<evidence type="ECO:0000256" key="1">
    <source>
        <dbReference type="ARBA" id="ARBA00001933"/>
    </source>
</evidence>
<dbReference type="InterPro" id="IPR000183">
    <property type="entry name" value="Orn/DAP/Arg_de-COase"/>
</dbReference>
<evidence type="ECO:0000256" key="2">
    <source>
        <dbReference type="ARBA" id="ARBA00022898"/>
    </source>
</evidence>
<keyword evidence="2 3" id="KW-0663">Pyridoxal phosphate</keyword>
<organism evidence="7 8">
    <name type="scientific">Candidatus Lachnoclostridium stercorigallinarum</name>
    <dbReference type="NCBI Taxonomy" id="2838634"/>
    <lineage>
        <taxon>Bacteria</taxon>
        <taxon>Bacillati</taxon>
        <taxon>Bacillota</taxon>
        <taxon>Clostridia</taxon>
        <taxon>Lachnospirales</taxon>
        <taxon>Lachnospiraceae</taxon>
    </lineage>
</organism>
<dbReference type="Proteomes" id="UP000824101">
    <property type="component" value="Unassembled WGS sequence"/>
</dbReference>
<feature type="domain" description="Orn/DAP/Arg decarboxylase 2 N-terminal" evidence="6">
    <location>
        <begin position="24"/>
        <end position="265"/>
    </location>
</feature>
<dbReference type="Pfam" id="PF00278">
    <property type="entry name" value="Orn_DAP_Arg_deC"/>
    <property type="match status" value="1"/>
</dbReference>
<dbReference type="SUPFAM" id="SSF51419">
    <property type="entry name" value="PLP-binding barrel"/>
    <property type="match status" value="1"/>
</dbReference>
<sequence>MNRITSAVHSLAQTRGSFYLYDERSIFRHIDLLKETFPQARFLYSIKCNSNPHILQSVFSLGLGADAASLGEVLAAGKAGLSPDQIYYSAPGKTSEDIRRSMSEATLIADSTGELLRIQAAAEEAGKVVHAGVRINPDFSFGGGTGTSSKFGIDESQVYEFLAENPLKNVVIDGIHVHLKSQELRFDVLSEYYRNVFRLAEAFEAAAGCQLRFLNLGSGIGIPYSPTDRPLDFEALKNTAAELFDSFRASHPDTVIFIETGRFAVGKSGYYVTRVLDRKISRGKTFLILENTLNGFLRPVLARLICRYSPDLSPEGCEPLFTCRDECEILTFREEPPTERVTLAGNLCTAADVIAEDIFLPHLEPGDIIALTNAGSYAAALTPFQFSSQEPPAEFFLTAGGEILS</sequence>
<dbReference type="Gene3D" id="3.20.20.10">
    <property type="entry name" value="Alanine racemase"/>
    <property type="match status" value="1"/>
</dbReference>
<proteinExistence type="inferred from homology"/>
<dbReference type="InterPro" id="IPR022644">
    <property type="entry name" value="De-COase2_N"/>
</dbReference>
<evidence type="ECO:0000259" key="6">
    <source>
        <dbReference type="Pfam" id="PF02784"/>
    </source>
</evidence>
<dbReference type="PANTHER" id="PTHR43727">
    <property type="entry name" value="DIAMINOPIMELATE DECARBOXYLASE"/>
    <property type="match status" value="1"/>
</dbReference>
<accession>A0A9D2K4L0</accession>
<dbReference type="GO" id="GO:0009089">
    <property type="term" value="P:lysine biosynthetic process via diaminopimelate"/>
    <property type="evidence" value="ECO:0007669"/>
    <property type="project" value="TreeGrafter"/>
</dbReference>
<dbReference type="PRINTS" id="PR01179">
    <property type="entry name" value="ODADCRBXLASE"/>
</dbReference>
<protein>
    <submittedName>
        <fullName evidence="7">Diaminopimelate decarboxylase</fullName>
    </submittedName>
</protein>
<dbReference type="GO" id="GO:0008836">
    <property type="term" value="F:diaminopimelate decarboxylase activity"/>
    <property type="evidence" value="ECO:0007669"/>
    <property type="project" value="TreeGrafter"/>
</dbReference>
<evidence type="ECO:0000256" key="4">
    <source>
        <dbReference type="RuleBase" id="RU003737"/>
    </source>
</evidence>
<dbReference type="InterPro" id="IPR022643">
    <property type="entry name" value="De-COase2_C"/>
</dbReference>
<name>A0A9D2K4L0_9FIRM</name>
<feature type="domain" description="Orn/DAP/Arg decarboxylase 2 C-terminal" evidence="5">
    <location>
        <begin position="18"/>
        <end position="375"/>
    </location>
</feature>
<comment type="cofactor">
    <cofactor evidence="1 3">
        <name>pyridoxal 5'-phosphate</name>
        <dbReference type="ChEBI" id="CHEBI:597326"/>
    </cofactor>
</comment>
<dbReference type="GO" id="GO:0006596">
    <property type="term" value="P:polyamine biosynthetic process"/>
    <property type="evidence" value="ECO:0007669"/>
    <property type="project" value="InterPro"/>
</dbReference>
<comment type="caution">
    <text evidence="7">The sequence shown here is derived from an EMBL/GenBank/DDBJ whole genome shotgun (WGS) entry which is preliminary data.</text>
</comment>
<feature type="modified residue" description="N6-(pyridoxal phosphate)lysine" evidence="3">
    <location>
        <position position="47"/>
    </location>
</feature>
<dbReference type="Pfam" id="PF02784">
    <property type="entry name" value="Orn_Arg_deC_N"/>
    <property type="match status" value="1"/>
</dbReference>
<dbReference type="InterPro" id="IPR002433">
    <property type="entry name" value="Orn_de-COase"/>
</dbReference>
<comment type="similarity">
    <text evidence="4">Belongs to the Orn/Lys/Arg decarboxylase class-II family.</text>
</comment>
<reference evidence="7" key="2">
    <citation type="submission" date="2021-04" db="EMBL/GenBank/DDBJ databases">
        <authorList>
            <person name="Gilroy R."/>
        </authorList>
    </citation>
    <scope>NUCLEOTIDE SEQUENCE</scope>
    <source>
        <strain evidence="7">ChiBcec1-1093</strain>
    </source>
</reference>
<evidence type="ECO:0000313" key="8">
    <source>
        <dbReference type="Proteomes" id="UP000824101"/>
    </source>
</evidence>
<evidence type="ECO:0000259" key="5">
    <source>
        <dbReference type="Pfam" id="PF00278"/>
    </source>
</evidence>
<dbReference type="SUPFAM" id="SSF50621">
    <property type="entry name" value="Alanine racemase C-terminal domain-like"/>
    <property type="match status" value="1"/>
</dbReference>
<gene>
    <name evidence="7" type="ORF">IAA17_01425</name>
</gene>
<dbReference type="InterPro" id="IPR029066">
    <property type="entry name" value="PLP-binding_barrel"/>
</dbReference>
<dbReference type="PANTHER" id="PTHR43727:SF2">
    <property type="entry name" value="GROUP IV DECARBOXYLASE"/>
    <property type="match status" value="1"/>
</dbReference>
<dbReference type="InterPro" id="IPR009006">
    <property type="entry name" value="Ala_racemase/Decarboxylase_C"/>
</dbReference>
<evidence type="ECO:0000256" key="3">
    <source>
        <dbReference type="PIRSR" id="PIRSR600183-50"/>
    </source>
</evidence>
<dbReference type="Gene3D" id="2.40.37.10">
    <property type="entry name" value="Lyase, Ornithine Decarboxylase, Chain A, domain 1"/>
    <property type="match status" value="1"/>
</dbReference>
<dbReference type="EMBL" id="DXBC01000025">
    <property type="protein sequence ID" value="HIZ78441.1"/>
    <property type="molecule type" value="Genomic_DNA"/>
</dbReference>
<reference evidence="7" key="1">
    <citation type="journal article" date="2021" name="PeerJ">
        <title>Extensive microbial diversity within the chicken gut microbiome revealed by metagenomics and culture.</title>
        <authorList>
            <person name="Gilroy R."/>
            <person name="Ravi A."/>
            <person name="Getino M."/>
            <person name="Pursley I."/>
            <person name="Horton D.L."/>
            <person name="Alikhan N.F."/>
            <person name="Baker D."/>
            <person name="Gharbi K."/>
            <person name="Hall N."/>
            <person name="Watson M."/>
            <person name="Adriaenssens E.M."/>
            <person name="Foster-Nyarko E."/>
            <person name="Jarju S."/>
            <person name="Secka A."/>
            <person name="Antonio M."/>
            <person name="Oren A."/>
            <person name="Chaudhuri R.R."/>
            <person name="La Ragione R."/>
            <person name="Hildebrand F."/>
            <person name="Pallen M.J."/>
        </authorList>
    </citation>
    <scope>NUCLEOTIDE SEQUENCE</scope>
    <source>
        <strain evidence="7">ChiBcec1-1093</strain>
    </source>
</reference>
<evidence type="ECO:0000313" key="7">
    <source>
        <dbReference type="EMBL" id="HIZ78441.1"/>
    </source>
</evidence>
<dbReference type="AlphaFoldDB" id="A0A9D2K4L0"/>
<feature type="active site" description="Proton donor" evidence="3">
    <location>
        <position position="348"/>
    </location>
</feature>
<dbReference type="PRINTS" id="PR01182">
    <property type="entry name" value="ORNDCRBXLASE"/>
</dbReference>